<keyword evidence="5 6" id="KW-0408">Iron</keyword>
<keyword evidence="3" id="KW-0223">Dioxygenase</keyword>
<dbReference type="InterPro" id="IPR050783">
    <property type="entry name" value="Oxylipin_biosynth_metab"/>
</dbReference>
<gene>
    <name evidence="8" type="ORF">CFD26_106735</name>
</gene>
<dbReference type="GO" id="GO:0004497">
    <property type="term" value="F:monooxygenase activity"/>
    <property type="evidence" value="ECO:0007669"/>
    <property type="project" value="InterPro"/>
</dbReference>
<dbReference type="InterPro" id="IPR036396">
    <property type="entry name" value="Cyt_P450_sf"/>
</dbReference>
<dbReference type="OrthoDB" id="823504at2759"/>
<evidence type="ECO:0000256" key="1">
    <source>
        <dbReference type="ARBA" id="ARBA00022617"/>
    </source>
</evidence>
<feature type="binding site" description="axial binding residue" evidence="6">
    <location>
        <position position="364"/>
    </location>
    <ligand>
        <name>heme b</name>
        <dbReference type="ChEBI" id="CHEBI:60344"/>
    </ligand>
    <ligandPart>
        <name>Fe</name>
        <dbReference type="ChEBI" id="CHEBI:18248"/>
    </ligandPart>
</feature>
<dbReference type="GO" id="GO:0016705">
    <property type="term" value="F:oxidoreductase activity, acting on paired donors, with incorporation or reduction of molecular oxygen"/>
    <property type="evidence" value="ECO:0007669"/>
    <property type="project" value="InterPro"/>
</dbReference>
<evidence type="ECO:0000256" key="4">
    <source>
        <dbReference type="ARBA" id="ARBA00023002"/>
    </source>
</evidence>
<protein>
    <submittedName>
        <fullName evidence="8">Uncharacterized protein</fullName>
    </submittedName>
</protein>
<dbReference type="InterPro" id="IPR010255">
    <property type="entry name" value="Haem_peroxidase_sf"/>
</dbReference>
<dbReference type="InterPro" id="IPR034812">
    <property type="entry name" value="Ppo-like_N"/>
</dbReference>
<evidence type="ECO:0000256" key="5">
    <source>
        <dbReference type="ARBA" id="ARBA00023004"/>
    </source>
</evidence>
<dbReference type="STRING" id="1245748.A0A229YGG4"/>
<dbReference type="CDD" id="cd09817">
    <property type="entry name" value="linoleate_diol_synthase_like"/>
    <property type="match status" value="1"/>
</dbReference>
<dbReference type="SUPFAM" id="SSF53474">
    <property type="entry name" value="alpha/beta-Hydrolases"/>
    <property type="match status" value="1"/>
</dbReference>
<dbReference type="Gene3D" id="1.10.630.10">
    <property type="entry name" value="Cytochrome P450"/>
    <property type="match status" value="1"/>
</dbReference>
<dbReference type="GO" id="GO:0020037">
    <property type="term" value="F:heme binding"/>
    <property type="evidence" value="ECO:0007669"/>
    <property type="project" value="InterPro"/>
</dbReference>
<dbReference type="GO" id="GO:0006979">
    <property type="term" value="P:response to oxidative stress"/>
    <property type="evidence" value="ECO:0007669"/>
    <property type="project" value="InterPro"/>
</dbReference>
<evidence type="ECO:0000256" key="7">
    <source>
        <dbReference type="SAM" id="MobiDB-lite"/>
    </source>
</evidence>
<dbReference type="PANTHER" id="PTHR11903:SF37">
    <property type="entry name" value="PSI-PRODUCING OXYGENASE A"/>
    <property type="match status" value="1"/>
</dbReference>
<dbReference type="SUPFAM" id="SSF48264">
    <property type="entry name" value="Cytochrome P450"/>
    <property type="match status" value="1"/>
</dbReference>
<keyword evidence="9" id="KW-1185">Reference proteome</keyword>
<feature type="compositionally biased region" description="Polar residues" evidence="7">
    <location>
        <begin position="1"/>
        <end position="21"/>
    </location>
</feature>
<dbReference type="SUPFAM" id="SSF48113">
    <property type="entry name" value="Heme-dependent peroxidases"/>
    <property type="match status" value="1"/>
</dbReference>
<dbReference type="Gene3D" id="1.10.640.10">
    <property type="entry name" value="Haem peroxidase domain superfamily, animal type"/>
    <property type="match status" value="1"/>
</dbReference>
<dbReference type="GO" id="GO:0051213">
    <property type="term" value="F:dioxygenase activity"/>
    <property type="evidence" value="ECO:0007669"/>
    <property type="project" value="UniProtKB-KW"/>
</dbReference>
<name>A0A229YGG4_9EURO</name>
<dbReference type="PROSITE" id="PS50292">
    <property type="entry name" value="PEROXIDASE_3"/>
    <property type="match status" value="1"/>
</dbReference>
<sequence>MAPSSENHSHSAGQNGKQRMSLSDARQDLLSQAGRILPDLRTIQELGQTAFNGGLVDDRNYLIENIIQVTASLPNTSGLRGKITDAFVSTLWDNLQHPPLSYLGDQFKYRTADGSYNNIMYPHLGAAGSHYARTVTPQHPKPAVLPDPSLIFDTLLARDGPAKEHPSRISSNLFYLATVIIHDLFHTDERDGTRVLNSSYLDLGPLYGHNQDQQNQVRTFTDGLLKPDTFAEKRLLTQPPGVCALLVAFSRFHNWVVGELAYINEGRRFSLPTGMKQDDPRYSGAVAKRDNDLFQTGRLITCGLYVNIVLNDYLRTILNLNENPTESDWTLDPRKSLEVFDKGGVPRGVGNQVSAEFNMIYRWHAAISSQDEAWANSLCQRIFGPKVDSSTLSVNQFLDGLRKYFEDNVPGEPAAWTFGGLERQQDGRFADSELIRLISDGCENVAGAFGARNIPKVMKAIEMLGIEQGRQWQLATLNEVRAFFKLKPYSTFLEVNSNPAIAEALEALYGHPDNIELYVGIQAEEAKKPFCPGSGLCPGFTISAAILSDAVALVRGDRFYTVDYSPANLTNFGFNAASSDFDVAGGGVMYKLLMRAFPGWYQPNSVYALYPFVTPAKSREIMDKYMKFKDLNYDRPSYTPPPVPVTTWEGATNVLEDQKRFHVPWGPHTFQITGHDYMLSGDSAANAEQRRFVNECLYEPKTVLEDVRKLYESITTDLLHEKSYKLRDSYHVDIVRDVGNLAHAYFCSQFFCMPLKDNNDPSPDAYTPRELSDALALLFGYVFLDLEPTDSLRNRIAAATEAQRMGAIMAKSVSNAKDNVIKRFMHVLGRIDSGAASYGPQLVNRLLREGKSVDEVVWTIIPTAAAACATQAQGWAQMLDLYLSDKYASHWPAIQKLARSADPGAFETLKKYALEGFRLSTPAFGVLRTAVDEATIKDGQASKTVRRGDTIFVDFITAGRDPVKFPDPEEIRLDRPADAYIHHGRGPHACLGRAIVTTAGAALLRAVGRLENIRRAPGPAGEMKSKMVNGAFKLYLREDGSAWTPFPQNMKVVFDSFKKHWHQSNLTALADTFGRQIVGIHNPTKGVILDLVECLIQRDLDYKTADIRQGRAQLRAALAAAATKKVVLIVHSQGGIVASSIIDWLYGELSESQMQKLEIYTFGNAARQFRNPPLHEQQDDDPAGKIPRRQIQGDRAIRNIEHYANTHDFVANIGALQFTSPVGAYSNASVFSGTVFVREGSGHLFNMHYLDPMFGEDSAFMESMVNVRPGDGPGKTVSMRIRELSRLYKYKNGKSPEEQDATIKLSQTVFKTVWGRILFHHIHIAVLQNPPNPQLPTLLSPSLPVLDYSLSSMFLEQADFRAIQMKRDGTAFFSKTWMWFVIDQSGLDTGRITVVDFRPNGAVANLTHLRPWHLTGLIMLSEGLGWPLRAIIDEN</sequence>
<dbReference type="GO" id="GO:0004601">
    <property type="term" value="F:peroxidase activity"/>
    <property type="evidence" value="ECO:0007669"/>
    <property type="project" value="InterPro"/>
</dbReference>
<reference evidence="8 9" key="1">
    <citation type="submission" date="2018-08" db="EMBL/GenBank/DDBJ databases">
        <title>Draft genome sequences of two Aspergillus turcosus clinical strains isolated from bronchoalveolar lavage fluid: one azole-susceptible and the other azole-resistant.</title>
        <authorList>
            <person name="Parent-Michaud M."/>
            <person name="Dufresne P.J."/>
            <person name="Fournier E."/>
            <person name="Martineau C."/>
            <person name="Moreira S."/>
            <person name="Perkins V."/>
            <person name="De Repentigny L."/>
            <person name="Dufresne S.F."/>
        </authorList>
    </citation>
    <scope>NUCLEOTIDE SEQUENCE [LARGE SCALE GENOMIC DNA]</scope>
    <source>
        <strain evidence="8">HMR AF 1038</strain>
    </source>
</reference>
<accession>A0A229YGG4</accession>
<organism evidence="8 9">
    <name type="scientific">Aspergillus turcosus</name>
    <dbReference type="NCBI Taxonomy" id="1245748"/>
    <lineage>
        <taxon>Eukaryota</taxon>
        <taxon>Fungi</taxon>
        <taxon>Dikarya</taxon>
        <taxon>Ascomycota</taxon>
        <taxon>Pezizomycotina</taxon>
        <taxon>Eurotiomycetes</taxon>
        <taxon>Eurotiomycetidae</taxon>
        <taxon>Eurotiales</taxon>
        <taxon>Aspergillaceae</taxon>
        <taxon>Aspergillus</taxon>
        <taxon>Aspergillus subgen. Fumigati</taxon>
    </lineage>
</organism>
<dbReference type="PANTHER" id="PTHR11903">
    <property type="entry name" value="PROSTAGLANDIN G/H SYNTHASE"/>
    <property type="match status" value="1"/>
</dbReference>
<proteinExistence type="predicted"/>
<evidence type="ECO:0000256" key="6">
    <source>
        <dbReference type="PIRSR" id="PIRSR619791-2"/>
    </source>
</evidence>
<evidence type="ECO:0000256" key="2">
    <source>
        <dbReference type="ARBA" id="ARBA00022723"/>
    </source>
</evidence>
<evidence type="ECO:0000313" key="9">
    <source>
        <dbReference type="Proteomes" id="UP000215289"/>
    </source>
</evidence>
<dbReference type="GO" id="GO:0005506">
    <property type="term" value="F:iron ion binding"/>
    <property type="evidence" value="ECO:0007669"/>
    <property type="project" value="InterPro"/>
</dbReference>
<dbReference type="PRINTS" id="PR00457">
    <property type="entry name" value="ANPEROXIDASE"/>
</dbReference>
<comment type="caution">
    <text evidence="8">The sequence shown here is derived from an EMBL/GenBank/DDBJ whole genome shotgun (WGS) entry which is preliminary data.</text>
</comment>
<keyword evidence="1 6" id="KW-0349">Heme</keyword>
<dbReference type="InterPro" id="IPR037120">
    <property type="entry name" value="Haem_peroxidase_sf_animal"/>
</dbReference>
<dbReference type="EMBL" id="NIDN02000094">
    <property type="protein sequence ID" value="RLL96951.1"/>
    <property type="molecule type" value="Genomic_DNA"/>
</dbReference>
<feature type="region of interest" description="Disordered" evidence="7">
    <location>
        <begin position="1"/>
        <end position="24"/>
    </location>
</feature>
<keyword evidence="4" id="KW-0560">Oxidoreductase</keyword>
<evidence type="ECO:0000313" key="8">
    <source>
        <dbReference type="EMBL" id="RLL96951.1"/>
    </source>
</evidence>
<dbReference type="GO" id="GO:0006631">
    <property type="term" value="P:fatty acid metabolic process"/>
    <property type="evidence" value="ECO:0007669"/>
    <property type="project" value="UniProtKB-ARBA"/>
</dbReference>
<keyword evidence="2 6" id="KW-0479">Metal-binding</keyword>
<evidence type="ECO:0000256" key="3">
    <source>
        <dbReference type="ARBA" id="ARBA00022964"/>
    </source>
</evidence>
<dbReference type="InterPro" id="IPR029058">
    <property type="entry name" value="AB_hydrolase_fold"/>
</dbReference>
<dbReference type="Pfam" id="PF03098">
    <property type="entry name" value="An_peroxidase"/>
    <property type="match status" value="2"/>
</dbReference>
<dbReference type="Gene3D" id="3.40.50.1820">
    <property type="entry name" value="alpha/beta hydrolase"/>
    <property type="match status" value="1"/>
</dbReference>
<dbReference type="CDD" id="cd20612">
    <property type="entry name" value="CYP_LDS-like_C"/>
    <property type="match status" value="1"/>
</dbReference>
<dbReference type="InterPro" id="IPR019791">
    <property type="entry name" value="Haem_peroxidase_animal"/>
</dbReference>
<dbReference type="Proteomes" id="UP000215289">
    <property type="component" value="Unassembled WGS sequence"/>
</dbReference>